<gene>
    <name evidence="2" type="ORF">SHERM_15729</name>
</gene>
<keyword evidence="3" id="KW-1185">Reference proteome</keyword>
<proteinExistence type="predicted"/>
<feature type="region of interest" description="Disordered" evidence="1">
    <location>
        <begin position="1"/>
        <end position="29"/>
    </location>
</feature>
<dbReference type="Proteomes" id="UP001153555">
    <property type="component" value="Unassembled WGS sequence"/>
</dbReference>
<accession>A0A9N7MY68</accession>
<evidence type="ECO:0000256" key="1">
    <source>
        <dbReference type="SAM" id="MobiDB-lite"/>
    </source>
</evidence>
<organism evidence="2 3">
    <name type="scientific">Striga hermonthica</name>
    <name type="common">Purple witchweed</name>
    <name type="synonym">Buchnera hermonthica</name>
    <dbReference type="NCBI Taxonomy" id="68872"/>
    <lineage>
        <taxon>Eukaryota</taxon>
        <taxon>Viridiplantae</taxon>
        <taxon>Streptophyta</taxon>
        <taxon>Embryophyta</taxon>
        <taxon>Tracheophyta</taxon>
        <taxon>Spermatophyta</taxon>
        <taxon>Magnoliopsida</taxon>
        <taxon>eudicotyledons</taxon>
        <taxon>Gunneridae</taxon>
        <taxon>Pentapetalae</taxon>
        <taxon>asterids</taxon>
        <taxon>lamiids</taxon>
        <taxon>Lamiales</taxon>
        <taxon>Orobanchaceae</taxon>
        <taxon>Buchnereae</taxon>
        <taxon>Striga</taxon>
    </lineage>
</organism>
<evidence type="ECO:0000313" key="3">
    <source>
        <dbReference type="Proteomes" id="UP001153555"/>
    </source>
</evidence>
<dbReference type="AlphaFoldDB" id="A0A9N7MY68"/>
<sequence length="178" mass="19524">MATDAPAKFQKPELIPVPHHHTEHHPETSAAAVSAHDGLHFWKFMIGGSIAGMAVHMAIPSNHYKDPLIGRAGRFCVLVEYGDESDKQLQIKQENPGLEVGNTHFICMTARESRYTRVEAAPVAYDSPLDIKSKNGSAHLSPPKSLCSIFGLKMGRVEQENNCMGKGFVISREGDFLS</sequence>
<name>A0A9N7MY68_STRHE</name>
<protein>
    <submittedName>
        <fullName evidence="2">Mitochondrial substrate carrier family protein</fullName>
    </submittedName>
</protein>
<dbReference type="EMBL" id="CACSLK010013607">
    <property type="protein sequence ID" value="CAA0815843.1"/>
    <property type="molecule type" value="Genomic_DNA"/>
</dbReference>
<comment type="caution">
    <text evidence="2">The sequence shown here is derived from an EMBL/GenBank/DDBJ whole genome shotgun (WGS) entry which is preliminary data.</text>
</comment>
<evidence type="ECO:0000313" key="2">
    <source>
        <dbReference type="EMBL" id="CAA0815843.1"/>
    </source>
</evidence>
<reference evidence="2" key="1">
    <citation type="submission" date="2019-12" db="EMBL/GenBank/DDBJ databases">
        <authorList>
            <person name="Scholes J."/>
        </authorList>
    </citation>
    <scope>NUCLEOTIDE SEQUENCE</scope>
</reference>